<proteinExistence type="predicted"/>
<name>A0A8H7ZYY2_9FUNG</name>
<protein>
    <submittedName>
        <fullName evidence="1">Uncharacterized protein</fullName>
    </submittedName>
</protein>
<sequence>MNLPISSAVRREVFPVNDNKFRADPEGVGHFSHLLDAKAPPSNIVGGDKALLLAYPKRNVLQLWPVAKLDLG</sequence>
<organism evidence="1 2">
    <name type="scientific">Olpidium bornovanus</name>
    <dbReference type="NCBI Taxonomy" id="278681"/>
    <lineage>
        <taxon>Eukaryota</taxon>
        <taxon>Fungi</taxon>
        <taxon>Fungi incertae sedis</taxon>
        <taxon>Olpidiomycota</taxon>
        <taxon>Olpidiomycotina</taxon>
        <taxon>Olpidiomycetes</taxon>
        <taxon>Olpidiales</taxon>
        <taxon>Olpidiaceae</taxon>
        <taxon>Olpidium</taxon>
    </lineage>
</organism>
<keyword evidence="2" id="KW-1185">Reference proteome</keyword>
<gene>
    <name evidence="1" type="ORF">BJ554DRAFT_5601</name>
</gene>
<evidence type="ECO:0000313" key="1">
    <source>
        <dbReference type="EMBL" id="KAG5462103.1"/>
    </source>
</evidence>
<dbReference type="Proteomes" id="UP000673691">
    <property type="component" value="Unassembled WGS sequence"/>
</dbReference>
<dbReference type="AlphaFoldDB" id="A0A8H7ZYY2"/>
<accession>A0A8H7ZYY2</accession>
<comment type="caution">
    <text evidence="1">The sequence shown here is derived from an EMBL/GenBank/DDBJ whole genome shotgun (WGS) entry which is preliminary data.</text>
</comment>
<reference evidence="1 2" key="1">
    <citation type="journal article" name="Sci. Rep.">
        <title>Genome-scale phylogenetic analyses confirm Olpidium as the closest living zoosporic fungus to the non-flagellated, terrestrial fungi.</title>
        <authorList>
            <person name="Chang Y."/>
            <person name="Rochon D."/>
            <person name="Sekimoto S."/>
            <person name="Wang Y."/>
            <person name="Chovatia M."/>
            <person name="Sandor L."/>
            <person name="Salamov A."/>
            <person name="Grigoriev I.V."/>
            <person name="Stajich J.E."/>
            <person name="Spatafora J.W."/>
        </authorList>
    </citation>
    <scope>NUCLEOTIDE SEQUENCE [LARGE SCALE GENOMIC DNA]</scope>
    <source>
        <strain evidence="1">S191</strain>
    </source>
</reference>
<evidence type="ECO:0000313" key="2">
    <source>
        <dbReference type="Proteomes" id="UP000673691"/>
    </source>
</evidence>
<dbReference type="EMBL" id="JAEFCI010002629">
    <property type="protein sequence ID" value="KAG5462103.1"/>
    <property type="molecule type" value="Genomic_DNA"/>
</dbReference>